<dbReference type="EMBL" id="FXAV01000003">
    <property type="protein sequence ID" value="SMG28082.1"/>
    <property type="molecule type" value="Genomic_DNA"/>
</dbReference>
<dbReference type="Proteomes" id="UP000193566">
    <property type="component" value="Unassembled WGS sequence"/>
</dbReference>
<dbReference type="GO" id="GO:0016787">
    <property type="term" value="F:hydrolase activity"/>
    <property type="evidence" value="ECO:0007669"/>
    <property type="project" value="UniProtKB-KW"/>
</dbReference>
<organism evidence="2 3">
    <name type="scientific">Rhodococcus rhodochrous J3</name>
    <dbReference type="NCBI Taxonomy" id="903528"/>
    <lineage>
        <taxon>Bacteria</taxon>
        <taxon>Bacillati</taxon>
        <taxon>Actinomycetota</taxon>
        <taxon>Actinomycetes</taxon>
        <taxon>Mycobacteriales</taxon>
        <taxon>Nocardiaceae</taxon>
        <taxon>Rhodococcus</taxon>
    </lineage>
</organism>
<feature type="signal peptide" evidence="1">
    <location>
        <begin position="1"/>
        <end position="36"/>
    </location>
</feature>
<gene>
    <name evidence="2" type="ORF">SAMN02745947_01813</name>
</gene>
<dbReference type="PROSITE" id="PS51257">
    <property type="entry name" value="PROKAR_LIPOPROTEIN"/>
    <property type="match status" value="1"/>
</dbReference>
<feature type="chain" id="PRO_5046287915" evidence="1">
    <location>
        <begin position="37"/>
        <end position="463"/>
    </location>
</feature>
<sequence>MNRRTGRHAGLGGAKGRTVSRILFVVLVTTSSLSCAAPTARDTTADAASTAVMSLPGMPTTAAATGEPTFPRTATYYLDQDRLPPMEELARYDLVVLDHEWAHRVPESYFDGLRSRNPRIRLLAYMNLVDLPGALGSPGYWADRYALWQFDGPNSSTFPEEWLAITASGEPVSEWPRTTMTNLTDVAPQVDGRIYAEYAAEWVADQVWSTGIWDGVLLDVWGDRIYSADADAWDIDGDGVDEPDSQIYGLDGPWARGLTVAERIMRERMPGAIIVANGDRSPVDGLLDGRAWESFADPMADRDPGMDLDIYLETTAGEGHRPPGMWMTIDRLGAGRSVADTYRRARFFLTATLLRDGYWAPMLLHYGSTAYYDEMDGAGLGPGYLGLPVTDAALQGDAGRAVLRRDFENGIVLVNSGDNAEHVYLERPYRHLRGTQDPSVNDGSITEEVVLEPLDGLILLRTD</sequence>
<name>A0ABY1MAM2_RHORH</name>
<dbReference type="Pfam" id="PF14885">
    <property type="entry name" value="GHL15"/>
    <property type="match status" value="1"/>
</dbReference>
<evidence type="ECO:0000256" key="1">
    <source>
        <dbReference type="SAM" id="SignalP"/>
    </source>
</evidence>
<comment type="caution">
    <text evidence="2">The sequence shown here is derived from an EMBL/GenBank/DDBJ whole genome shotgun (WGS) entry which is preliminary data.</text>
</comment>
<evidence type="ECO:0000313" key="3">
    <source>
        <dbReference type="Proteomes" id="UP000193566"/>
    </source>
</evidence>
<keyword evidence="3" id="KW-1185">Reference proteome</keyword>
<keyword evidence="2" id="KW-0378">Hydrolase</keyword>
<keyword evidence="1" id="KW-0732">Signal</keyword>
<protein>
    <submittedName>
        <fullName evidence="2">Hypothetical glycosyl hydrolase family 15</fullName>
    </submittedName>
</protein>
<reference evidence="2 3" key="1">
    <citation type="submission" date="2017-04" db="EMBL/GenBank/DDBJ databases">
        <authorList>
            <person name="Varghese N."/>
            <person name="Submissions S."/>
        </authorList>
    </citation>
    <scope>NUCLEOTIDE SEQUENCE [LARGE SCALE GENOMIC DNA]</scope>
    <source>
        <strain evidence="2 3">J3</strain>
    </source>
</reference>
<accession>A0ABY1MAM2</accession>
<proteinExistence type="predicted"/>
<dbReference type="InterPro" id="IPR029455">
    <property type="entry name" value="GHL15"/>
</dbReference>
<evidence type="ECO:0000313" key="2">
    <source>
        <dbReference type="EMBL" id="SMG28082.1"/>
    </source>
</evidence>